<sequence length="32" mass="3427">MAPPAKATSKKPDAKAQAVKVAKALHFTVQRH</sequence>
<dbReference type="AlphaFoldDB" id="A0A0V0WUT1"/>
<protein>
    <submittedName>
        <fullName evidence="1">Uncharacterized protein</fullName>
    </submittedName>
</protein>
<accession>A0A0V0WUT1</accession>
<gene>
    <name evidence="1" type="ORF">T12_9442</name>
</gene>
<reference evidence="1 2" key="1">
    <citation type="submission" date="2015-01" db="EMBL/GenBank/DDBJ databases">
        <title>Evolution of Trichinella species and genotypes.</title>
        <authorList>
            <person name="Korhonen P.K."/>
            <person name="Edoardo P."/>
            <person name="Giuseppe L.R."/>
            <person name="Gasser R.B."/>
        </authorList>
    </citation>
    <scope>NUCLEOTIDE SEQUENCE [LARGE SCALE GENOMIC DNA]</scope>
    <source>
        <strain evidence="1">ISS2496</strain>
    </source>
</reference>
<proteinExistence type="predicted"/>
<comment type="caution">
    <text evidence="1">The sequence shown here is derived from an EMBL/GenBank/DDBJ whole genome shotgun (WGS) entry which is preliminary data.</text>
</comment>
<evidence type="ECO:0000313" key="1">
    <source>
        <dbReference type="EMBL" id="KRX79516.1"/>
    </source>
</evidence>
<dbReference type="Proteomes" id="UP000054783">
    <property type="component" value="Unassembled WGS sequence"/>
</dbReference>
<dbReference type="EMBL" id="JYDQ01005457">
    <property type="protein sequence ID" value="KRX79516.1"/>
    <property type="molecule type" value="Genomic_DNA"/>
</dbReference>
<keyword evidence="2" id="KW-1185">Reference proteome</keyword>
<evidence type="ECO:0000313" key="2">
    <source>
        <dbReference type="Proteomes" id="UP000054783"/>
    </source>
</evidence>
<organism evidence="1 2">
    <name type="scientific">Trichinella patagoniensis</name>
    <dbReference type="NCBI Taxonomy" id="990121"/>
    <lineage>
        <taxon>Eukaryota</taxon>
        <taxon>Metazoa</taxon>
        <taxon>Ecdysozoa</taxon>
        <taxon>Nematoda</taxon>
        <taxon>Enoplea</taxon>
        <taxon>Dorylaimia</taxon>
        <taxon>Trichinellida</taxon>
        <taxon>Trichinellidae</taxon>
        <taxon>Trichinella</taxon>
    </lineage>
</organism>
<name>A0A0V0WUT1_9BILA</name>